<dbReference type="Proteomes" id="UP000596742">
    <property type="component" value="Unassembled WGS sequence"/>
</dbReference>
<evidence type="ECO:0000313" key="2">
    <source>
        <dbReference type="Proteomes" id="UP000596742"/>
    </source>
</evidence>
<dbReference type="InterPro" id="IPR052958">
    <property type="entry name" value="IFN-induced_PKR_regulator"/>
</dbReference>
<dbReference type="AlphaFoldDB" id="A0A8B6FEK9"/>
<gene>
    <name evidence="1" type="ORF">MGAL_10B056447</name>
</gene>
<keyword evidence="2" id="KW-1185">Reference proteome</keyword>
<protein>
    <submittedName>
        <fullName evidence="1">Uncharacterized protein</fullName>
    </submittedName>
</protein>
<evidence type="ECO:0000313" key="1">
    <source>
        <dbReference type="EMBL" id="VDI46911.1"/>
    </source>
</evidence>
<dbReference type="EMBL" id="UYJE01006546">
    <property type="protein sequence ID" value="VDI46911.1"/>
    <property type="molecule type" value="Genomic_DNA"/>
</dbReference>
<name>A0A8B6FEK9_MYTGA</name>
<comment type="caution">
    <text evidence="1">The sequence shown here is derived from an EMBL/GenBank/DDBJ whole genome shotgun (WGS) entry which is preliminary data.</text>
</comment>
<dbReference type="PANTHER" id="PTHR46289:SF14">
    <property type="entry name" value="DUF4371 DOMAIN-CONTAINING PROTEIN"/>
    <property type="match status" value="1"/>
</dbReference>
<proteinExistence type="predicted"/>
<feature type="non-terminal residue" evidence="1">
    <location>
        <position position="164"/>
    </location>
</feature>
<organism evidence="1 2">
    <name type="scientific">Mytilus galloprovincialis</name>
    <name type="common">Mediterranean mussel</name>
    <dbReference type="NCBI Taxonomy" id="29158"/>
    <lineage>
        <taxon>Eukaryota</taxon>
        <taxon>Metazoa</taxon>
        <taxon>Spiralia</taxon>
        <taxon>Lophotrochozoa</taxon>
        <taxon>Mollusca</taxon>
        <taxon>Bivalvia</taxon>
        <taxon>Autobranchia</taxon>
        <taxon>Pteriomorphia</taxon>
        <taxon>Mytilida</taxon>
        <taxon>Mytiloidea</taxon>
        <taxon>Mytilidae</taxon>
        <taxon>Mytilinae</taxon>
        <taxon>Mytilus</taxon>
    </lineage>
</organism>
<dbReference type="PANTHER" id="PTHR46289">
    <property type="entry name" value="52 KDA REPRESSOR OF THE INHIBITOR OF THE PROTEIN KINASE-LIKE PROTEIN-RELATED"/>
    <property type="match status" value="1"/>
</dbReference>
<accession>A0A8B6FEK9</accession>
<sequence>MVESSRFPVYFSQCISCCCVSSLEALKDDRDDKAAQYVNAILKFDFMIALVVAEHLLSATVALTNYFQKSDINLIDAVQEARIVVQRLDNERTDPNVWTALFEKAVKVGEEFEIPPSIPRRAGRQMHRQNHPINDPSEYWRVSLYLVFLDHLVTEITSRVIKNE</sequence>
<reference evidence="1" key="1">
    <citation type="submission" date="2018-11" db="EMBL/GenBank/DDBJ databases">
        <authorList>
            <person name="Alioto T."/>
            <person name="Alioto T."/>
        </authorList>
    </citation>
    <scope>NUCLEOTIDE SEQUENCE</scope>
</reference>
<dbReference type="OrthoDB" id="10023262at2759"/>